<protein>
    <submittedName>
        <fullName evidence="3">Uncharacterized protein</fullName>
    </submittedName>
</protein>
<evidence type="ECO:0000313" key="4">
    <source>
        <dbReference type="Proteomes" id="UP000801492"/>
    </source>
</evidence>
<gene>
    <name evidence="3" type="ORF">ILUMI_06292</name>
</gene>
<dbReference type="InterPro" id="IPR012464">
    <property type="entry name" value="DUF1676"/>
</dbReference>
<accession>A0A8K0GFI5</accession>
<keyword evidence="2" id="KW-0732">Signal</keyword>
<feature type="signal peptide" evidence="2">
    <location>
        <begin position="1"/>
        <end position="20"/>
    </location>
</feature>
<dbReference type="PANTHER" id="PTHR21879">
    <property type="entry name" value="FI03362P-RELATED-RELATED"/>
    <property type="match status" value="1"/>
</dbReference>
<dbReference type="PANTHER" id="PTHR21879:SF17">
    <property type="entry name" value="LD24139P"/>
    <property type="match status" value="1"/>
</dbReference>
<feature type="chain" id="PRO_5035430161" evidence="2">
    <location>
        <begin position="21"/>
        <end position="375"/>
    </location>
</feature>
<evidence type="ECO:0000256" key="1">
    <source>
        <dbReference type="SAM" id="Phobius"/>
    </source>
</evidence>
<dbReference type="Pfam" id="PF07898">
    <property type="entry name" value="DUF1676"/>
    <property type="match status" value="1"/>
</dbReference>
<keyword evidence="1" id="KW-0472">Membrane</keyword>
<keyword evidence="1" id="KW-0812">Transmembrane</keyword>
<sequence>MNMLRRWIVILSLSSVLVYGNPTARNNEITENEIEDNISDLDIHSFAKCSYKDGITGVVNCAAMRALKILQQAIKRDSIEIYPGIALTSENLLHDREAKAIENESEVLSADSKDQTEQLFGLIIKAAGRFFSGRTLKIKLPEINATGLSRALEEGRGKMGKKGGMSPLLLGLGAKLLLLKALALAGLAFMSVKALVLSKIALVLAVIFGAQSLFGGAFNLKDFGSSNIGKHGWINGWTSGGGYGPSYGYGTPHHGWTTNNIGGWGNSQYPYARSIDNIKEDDLAGPSVDVYHNCGDSIKCAEENLIRLVDNFDSKPSVSLWRDYMILEKTNEETFTPKAQEGIFERLLRYMSNHELRLRFPSQQNARSMIEGNDY</sequence>
<evidence type="ECO:0000256" key="2">
    <source>
        <dbReference type="SAM" id="SignalP"/>
    </source>
</evidence>
<evidence type="ECO:0000313" key="3">
    <source>
        <dbReference type="EMBL" id="KAF2899892.1"/>
    </source>
</evidence>
<feature type="transmembrane region" description="Helical" evidence="1">
    <location>
        <begin position="201"/>
        <end position="220"/>
    </location>
</feature>
<dbReference type="AlphaFoldDB" id="A0A8K0GFI5"/>
<reference evidence="3" key="1">
    <citation type="submission" date="2019-08" db="EMBL/GenBank/DDBJ databases">
        <title>The genome of the North American firefly Photinus pyralis.</title>
        <authorList>
            <consortium name="Photinus pyralis genome working group"/>
            <person name="Fallon T.R."/>
            <person name="Sander Lower S.E."/>
            <person name="Weng J.-K."/>
        </authorList>
    </citation>
    <scope>NUCLEOTIDE SEQUENCE</scope>
    <source>
        <strain evidence="3">TRF0915ILg1</strain>
        <tissue evidence="3">Whole body</tissue>
    </source>
</reference>
<comment type="caution">
    <text evidence="3">The sequence shown here is derived from an EMBL/GenBank/DDBJ whole genome shotgun (WGS) entry which is preliminary data.</text>
</comment>
<keyword evidence="4" id="KW-1185">Reference proteome</keyword>
<organism evidence="3 4">
    <name type="scientific">Ignelater luminosus</name>
    <name type="common">Cucubano</name>
    <name type="synonym">Pyrophorus luminosus</name>
    <dbReference type="NCBI Taxonomy" id="2038154"/>
    <lineage>
        <taxon>Eukaryota</taxon>
        <taxon>Metazoa</taxon>
        <taxon>Ecdysozoa</taxon>
        <taxon>Arthropoda</taxon>
        <taxon>Hexapoda</taxon>
        <taxon>Insecta</taxon>
        <taxon>Pterygota</taxon>
        <taxon>Neoptera</taxon>
        <taxon>Endopterygota</taxon>
        <taxon>Coleoptera</taxon>
        <taxon>Polyphaga</taxon>
        <taxon>Elateriformia</taxon>
        <taxon>Elateroidea</taxon>
        <taxon>Elateridae</taxon>
        <taxon>Agrypninae</taxon>
        <taxon>Pyrophorini</taxon>
        <taxon>Ignelater</taxon>
    </lineage>
</organism>
<name>A0A8K0GFI5_IGNLU</name>
<dbReference type="GO" id="GO:0016020">
    <property type="term" value="C:membrane"/>
    <property type="evidence" value="ECO:0007669"/>
    <property type="project" value="TreeGrafter"/>
</dbReference>
<proteinExistence type="predicted"/>
<dbReference type="Proteomes" id="UP000801492">
    <property type="component" value="Unassembled WGS sequence"/>
</dbReference>
<feature type="transmembrane region" description="Helical" evidence="1">
    <location>
        <begin position="168"/>
        <end position="189"/>
    </location>
</feature>
<dbReference type="OrthoDB" id="8191402at2759"/>
<dbReference type="EMBL" id="VTPC01002548">
    <property type="protein sequence ID" value="KAF2899892.1"/>
    <property type="molecule type" value="Genomic_DNA"/>
</dbReference>
<keyword evidence="1" id="KW-1133">Transmembrane helix</keyword>